<dbReference type="STRING" id="1527607.SAMN05428957_11279"/>
<reference evidence="3" key="1">
    <citation type="submission" date="2016-10" db="EMBL/GenBank/DDBJ databases">
        <authorList>
            <person name="Varghese N."/>
            <person name="Submissions S."/>
        </authorList>
    </citation>
    <scope>NUCLEOTIDE SEQUENCE [LARGE SCALE GENOMIC DNA]</scope>
    <source>
        <strain evidence="3">EPL6</strain>
    </source>
</reference>
<evidence type="ECO:0000313" key="3">
    <source>
        <dbReference type="Proteomes" id="UP000198552"/>
    </source>
</evidence>
<feature type="signal peptide" evidence="1">
    <location>
        <begin position="1"/>
        <end position="33"/>
    </location>
</feature>
<proteinExistence type="predicted"/>
<keyword evidence="1" id="KW-0732">Signal</keyword>
<dbReference type="Proteomes" id="UP000198552">
    <property type="component" value="Unassembled WGS sequence"/>
</dbReference>
<dbReference type="EMBL" id="FNHP01000012">
    <property type="protein sequence ID" value="SDM70867.1"/>
    <property type="molecule type" value="Genomic_DNA"/>
</dbReference>
<dbReference type="AlphaFoldDB" id="A0A1G9VFN2"/>
<evidence type="ECO:0008006" key="4">
    <source>
        <dbReference type="Google" id="ProtNLM"/>
    </source>
</evidence>
<dbReference type="RefSeq" id="WP_091572593.1">
    <property type="nucleotide sequence ID" value="NZ_FNHP01000012.1"/>
</dbReference>
<evidence type="ECO:0000256" key="1">
    <source>
        <dbReference type="SAM" id="SignalP"/>
    </source>
</evidence>
<sequence>MQRCPLSICPRAARLCAAALAGVLALAPLAPLAATAQAPIAGQRTFPAQAQAGTLKILDRNQAELDGKPIRLAPGLRLFNEKNALVFAHTVAQRPLAVRYVREASTGWLLTAWMLTPAEAELARKGSAGHAPQTLPATQTAR</sequence>
<dbReference type="OrthoDB" id="7019622at2"/>
<keyword evidence="3" id="KW-1185">Reference proteome</keyword>
<protein>
    <recommendedName>
        <fullName evidence="4">Secreted protein</fullName>
    </recommendedName>
</protein>
<name>A0A1G9VFN2_9BURK</name>
<accession>A0A1G9VFN2</accession>
<evidence type="ECO:0000313" key="2">
    <source>
        <dbReference type="EMBL" id="SDM70867.1"/>
    </source>
</evidence>
<feature type="chain" id="PRO_5011764659" description="Secreted protein" evidence="1">
    <location>
        <begin position="34"/>
        <end position="142"/>
    </location>
</feature>
<gene>
    <name evidence="2" type="ORF">SAMN05428957_11279</name>
</gene>
<organism evidence="2 3">
    <name type="scientific">Oryzisolibacter propanilivorax</name>
    <dbReference type="NCBI Taxonomy" id="1527607"/>
    <lineage>
        <taxon>Bacteria</taxon>
        <taxon>Pseudomonadati</taxon>
        <taxon>Pseudomonadota</taxon>
        <taxon>Betaproteobacteria</taxon>
        <taxon>Burkholderiales</taxon>
        <taxon>Comamonadaceae</taxon>
        <taxon>Oryzisolibacter</taxon>
    </lineage>
</organism>